<dbReference type="OrthoDB" id="1453304at2"/>
<comment type="caution">
    <text evidence="2">The sequence shown here is derived from an EMBL/GenBank/DDBJ whole genome shotgun (WGS) entry which is preliminary data.</text>
</comment>
<keyword evidence="1" id="KW-0812">Transmembrane</keyword>
<keyword evidence="1" id="KW-1133">Transmembrane helix</keyword>
<reference evidence="2 3" key="1">
    <citation type="submission" date="2018-03" db="EMBL/GenBank/DDBJ databases">
        <title>Mesoflavibacter sp. HG37 and Mesoflavibacter sp. HG96 sp.nov., two marine bacteria isolated from seawater of Western Pacific Ocean.</title>
        <authorList>
            <person name="Cheng H."/>
            <person name="Wu Y.-H."/>
            <person name="Guo L.-L."/>
            <person name="Xu X.-W."/>
        </authorList>
    </citation>
    <scope>NUCLEOTIDE SEQUENCE [LARGE SCALE GENOMIC DNA]</scope>
    <source>
        <strain evidence="2 3">KCTC 42117</strain>
    </source>
</reference>
<organism evidence="2 3">
    <name type="scientific">Mesoflavibacter zeaxanthinifaciens subsp. sabulilitoris</name>
    <dbReference type="NCBI Taxonomy" id="1520893"/>
    <lineage>
        <taxon>Bacteria</taxon>
        <taxon>Pseudomonadati</taxon>
        <taxon>Bacteroidota</taxon>
        <taxon>Flavobacteriia</taxon>
        <taxon>Flavobacteriales</taxon>
        <taxon>Flavobacteriaceae</taxon>
        <taxon>Mesoflavibacter</taxon>
    </lineage>
</organism>
<dbReference type="Proteomes" id="UP000238430">
    <property type="component" value="Unassembled WGS sequence"/>
</dbReference>
<proteinExistence type="predicted"/>
<gene>
    <name evidence="2" type="ORF">C7H61_01920</name>
</gene>
<name>A0A2T1NM58_9FLAO</name>
<keyword evidence="3" id="KW-1185">Reference proteome</keyword>
<sequence length="116" mass="14174">MKNFFSLIKDDNILLKIKKKSEASFWEYQILGLFYYLFNLSFDYFIITDKKIVYVIKDKLIKIAEYSDFSNLEFNSKNDIFYYKSIDNQEQKLNLKRLRLSYEEIQKIKKVLNHNI</sequence>
<accession>A0A2T1NM58</accession>
<protein>
    <submittedName>
        <fullName evidence="2">Uncharacterized protein</fullName>
    </submittedName>
</protein>
<keyword evidence="1" id="KW-0472">Membrane</keyword>
<evidence type="ECO:0000256" key="1">
    <source>
        <dbReference type="SAM" id="Phobius"/>
    </source>
</evidence>
<dbReference type="RefSeq" id="WP_106676664.1">
    <property type="nucleotide sequence ID" value="NZ_JACHWV010000006.1"/>
</dbReference>
<dbReference type="EMBL" id="PXOT01000014">
    <property type="protein sequence ID" value="PSG93956.1"/>
    <property type="molecule type" value="Genomic_DNA"/>
</dbReference>
<evidence type="ECO:0000313" key="2">
    <source>
        <dbReference type="EMBL" id="PSG93956.1"/>
    </source>
</evidence>
<evidence type="ECO:0000313" key="3">
    <source>
        <dbReference type="Proteomes" id="UP000238430"/>
    </source>
</evidence>
<dbReference type="AlphaFoldDB" id="A0A2T1NM58"/>
<feature type="transmembrane region" description="Helical" evidence="1">
    <location>
        <begin position="28"/>
        <end position="47"/>
    </location>
</feature>